<accession>A0A3P7NRN0</accession>
<feature type="non-terminal residue" evidence="2">
    <location>
        <position position="247"/>
    </location>
</feature>
<feature type="compositionally biased region" description="Polar residues" evidence="1">
    <location>
        <begin position="224"/>
        <end position="237"/>
    </location>
</feature>
<evidence type="ECO:0000313" key="3">
    <source>
        <dbReference type="Proteomes" id="UP000281553"/>
    </source>
</evidence>
<feature type="compositionally biased region" description="Acidic residues" evidence="1">
    <location>
        <begin position="212"/>
        <end position="223"/>
    </location>
</feature>
<gene>
    <name evidence="2" type="ORF">DILT_LOCUS17078</name>
</gene>
<evidence type="ECO:0000313" key="2">
    <source>
        <dbReference type="EMBL" id="VDN36607.1"/>
    </source>
</evidence>
<dbReference type="Proteomes" id="UP000281553">
    <property type="component" value="Unassembled WGS sequence"/>
</dbReference>
<feature type="region of interest" description="Disordered" evidence="1">
    <location>
        <begin position="178"/>
        <end position="247"/>
    </location>
</feature>
<sequence>MEPTSSQSSAADLSNPLSSRASDSAPLETEGGPKPEDAAPKSREKPLVPGLAVDFVASFTEMSIVESKTPAKSHIPPTAGLNTSTASVTPIKLLTKSAQPGLFAVPTTPLSAIRPAGRATSTPFSMRSTAQCSDEEIIDLDVSQTVDDEQLQNSVQMKSLRKSLAKSGLLILEEPLESTPKYPAHPSASPGMKVEFETEMSVDGSQRAPPSAEEEVPLVEDSCEVNTDGSATSSKISSPPGFRLSES</sequence>
<evidence type="ECO:0000256" key="1">
    <source>
        <dbReference type="SAM" id="MobiDB-lite"/>
    </source>
</evidence>
<dbReference type="OrthoDB" id="10422655at2759"/>
<organism evidence="2 3">
    <name type="scientific">Dibothriocephalus latus</name>
    <name type="common">Fish tapeworm</name>
    <name type="synonym">Diphyllobothrium latum</name>
    <dbReference type="NCBI Taxonomy" id="60516"/>
    <lineage>
        <taxon>Eukaryota</taxon>
        <taxon>Metazoa</taxon>
        <taxon>Spiralia</taxon>
        <taxon>Lophotrochozoa</taxon>
        <taxon>Platyhelminthes</taxon>
        <taxon>Cestoda</taxon>
        <taxon>Eucestoda</taxon>
        <taxon>Diphyllobothriidea</taxon>
        <taxon>Diphyllobothriidae</taxon>
        <taxon>Dibothriocephalus</taxon>
    </lineage>
</organism>
<proteinExistence type="predicted"/>
<keyword evidence="3" id="KW-1185">Reference proteome</keyword>
<protein>
    <submittedName>
        <fullName evidence="2">Uncharacterized protein</fullName>
    </submittedName>
</protein>
<feature type="compositionally biased region" description="Basic and acidic residues" evidence="1">
    <location>
        <begin position="31"/>
        <end position="46"/>
    </location>
</feature>
<reference evidence="2 3" key="1">
    <citation type="submission" date="2018-11" db="EMBL/GenBank/DDBJ databases">
        <authorList>
            <consortium name="Pathogen Informatics"/>
        </authorList>
    </citation>
    <scope>NUCLEOTIDE SEQUENCE [LARGE SCALE GENOMIC DNA]</scope>
</reference>
<dbReference type="AlphaFoldDB" id="A0A3P7NRN0"/>
<dbReference type="EMBL" id="UYRU01089172">
    <property type="protein sequence ID" value="VDN36607.1"/>
    <property type="molecule type" value="Genomic_DNA"/>
</dbReference>
<feature type="compositionally biased region" description="Polar residues" evidence="1">
    <location>
        <begin position="1"/>
        <end position="22"/>
    </location>
</feature>
<name>A0A3P7NRN0_DIBLA</name>
<feature type="region of interest" description="Disordered" evidence="1">
    <location>
        <begin position="1"/>
        <end position="47"/>
    </location>
</feature>